<evidence type="ECO:0000313" key="2">
    <source>
        <dbReference type="EMBL" id="SED51934.1"/>
    </source>
</evidence>
<keyword evidence="3" id="KW-1185">Reference proteome</keyword>
<dbReference type="EMBL" id="FNSO01000004">
    <property type="protein sequence ID" value="SED51934.1"/>
    <property type="molecule type" value="Genomic_DNA"/>
</dbReference>
<accession>A0A1H5BD00</accession>
<proteinExistence type="predicted"/>
<evidence type="ECO:0000313" key="3">
    <source>
        <dbReference type="Proteomes" id="UP000199622"/>
    </source>
</evidence>
<dbReference type="Proteomes" id="UP000199622">
    <property type="component" value="Unassembled WGS sequence"/>
</dbReference>
<keyword evidence="1" id="KW-0732">Signal</keyword>
<feature type="chain" id="PRO_5038397195" description="DUF3558 domain-containing protein" evidence="1">
    <location>
        <begin position="37"/>
        <end position="338"/>
    </location>
</feature>
<organism evidence="2 3">
    <name type="scientific">Amycolatopsis tolypomycina</name>
    <dbReference type="NCBI Taxonomy" id="208445"/>
    <lineage>
        <taxon>Bacteria</taxon>
        <taxon>Bacillati</taxon>
        <taxon>Actinomycetota</taxon>
        <taxon>Actinomycetes</taxon>
        <taxon>Pseudonocardiales</taxon>
        <taxon>Pseudonocardiaceae</taxon>
        <taxon>Amycolatopsis</taxon>
    </lineage>
</organism>
<reference evidence="3" key="1">
    <citation type="submission" date="2016-10" db="EMBL/GenBank/DDBJ databases">
        <authorList>
            <person name="Varghese N."/>
            <person name="Submissions S."/>
        </authorList>
    </citation>
    <scope>NUCLEOTIDE SEQUENCE [LARGE SCALE GENOMIC DNA]</scope>
    <source>
        <strain evidence="3">DSM 44544</strain>
    </source>
</reference>
<feature type="signal peptide" evidence="1">
    <location>
        <begin position="1"/>
        <end position="36"/>
    </location>
</feature>
<evidence type="ECO:0008006" key="4">
    <source>
        <dbReference type="Google" id="ProtNLM"/>
    </source>
</evidence>
<gene>
    <name evidence="2" type="ORF">SAMN04489727_8199</name>
</gene>
<protein>
    <recommendedName>
        <fullName evidence="4">DUF3558 domain-containing protein</fullName>
    </recommendedName>
</protein>
<name>A0A1H5BD00_9PSEU</name>
<evidence type="ECO:0000256" key="1">
    <source>
        <dbReference type="SAM" id="SignalP"/>
    </source>
</evidence>
<sequence length="338" mass="35038">MRAATVHRVFPDVRHRRLPKLFLLVTALALPLAACGQDLGKSNFARTTVPAAAGSGQVADGPITDAAVAADVLRTIQPCQFLTKAALGTLGLGTVEDDPSPSSIAFDTCSNKVKDPGGKEIRLELEIGSTLPPRADKTTGVAGGLPLRVNKTGDTDCTVAVMTALKPDMALEVSVTYAGDPCRPGQALAEAVVQKLHSSPEKYSTPAGTVLTADPCAMADAAVVTGAVPSAKPAASGLHSCDWKDRGPMVTVAFRPGLPPLVGDGNSKVDLGNGVTGFQKQQTGGSARCKVEWQHRPWQGDDVELAQVDYQGYADNDADPCGKAVAVAKNVVTKLPKP</sequence>
<dbReference type="AlphaFoldDB" id="A0A1H5BD00"/>
<dbReference type="STRING" id="208445.SAMN04489727_8199"/>